<dbReference type="VEuPathDB" id="FungiDB:BCV72DRAFT_45581"/>
<gene>
    <name evidence="2" type="ORF">BCV72DRAFT_45581</name>
</gene>
<feature type="compositionally biased region" description="Polar residues" evidence="1">
    <location>
        <begin position="330"/>
        <end position="348"/>
    </location>
</feature>
<evidence type="ECO:0000313" key="2">
    <source>
        <dbReference type="EMBL" id="ORE02671.1"/>
    </source>
</evidence>
<feature type="region of interest" description="Disordered" evidence="1">
    <location>
        <begin position="30"/>
        <end position="67"/>
    </location>
</feature>
<dbReference type="EMBL" id="KV922038">
    <property type="protein sequence ID" value="ORE02671.1"/>
    <property type="molecule type" value="Genomic_DNA"/>
</dbReference>
<dbReference type="OrthoDB" id="2281978at2759"/>
<organism evidence="2">
    <name type="scientific">Rhizopus microsporus var. microsporus</name>
    <dbReference type="NCBI Taxonomy" id="86635"/>
    <lineage>
        <taxon>Eukaryota</taxon>
        <taxon>Fungi</taxon>
        <taxon>Fungi incertae sedis</taxon>
        <taxon>Mucoromycota</taxon>
        <taxon>Mucoromycotina</taxon>
        <taxon>Mucoromycetes</taxon>
        <taxon>Mucorales</taxon>
        <taxon>Mucorineae</taxon>
        <taxon>Rhizopodaceae</taxon>
        <taxon>Rhizopus</taxon>
    </lineage>
</organism>
<proteinExistence type="predicted"/>
<feature type="region of interest" description="Disordered" evidence="1">
    <location>
        <begin position="318"/>
        <end position="348"/>
    </location>
</feature>
<dbReference type="Proteomes" id="UP000242414">
    <property type="component" value="Unassembled WGS sequence"/>
</dbReference>
<reference evidence="2" key="1">
    <citation type="journal article" date="2016" name="Proc. Natl. Acad. Sci. U.S.A.">
        <title>Lipid metabolic changes in an early divergent fungus govern the establishment of a mutualistic symbiosis with endobacteria.</title>
        <authorList>
            <person name="Lastovetsky O.A."/>
            <person name="Gaspar M.L."/>
            <person name="Mondo S.J."/>
            <person name="LaButti K.M."/>
            <person name="Sandor L."/>
            <person name="Grigoriev I.V."/>
            <person name="Henry S.A."/>
            <person name="Pawlowska T.E."/>
        </authorList>
    </citation>
    <scope>NUCLEOTIDE SEQUENCE [LARGE SCALE GENOMIC DNA]</scope>
    <source>
        <strain evidence="2">ATCC 52814</strain>
    </source>
</reference>
<feature type="compositionally biased region" description="Low complexity" evidence="1">
    <location>
        <begin position="318"/>
        <end position="329"/>
    </location>
</feature>
<feature type="region of interest" description="Disordered" evidence="1">
    <location>
        <begin position="80"/>
        <end position="118"/>
    </location>
</feature>
<dbReference type="AlphaFoldDB" id="A0A1X0QSF4"/>
<accession>A0A1X0QSF4</accession>
<sequence>MSVDNLREGFSQLHFNTPASIMQDRRQSPYFNGYKNKRNLQCVPSDDEEEDDNQTSEEEDDDDDDNVKIALYKKTTRSITLSSDNEEDNDITDQAPRKTKSHPKLHTLRQTRMDNASNKSINEEGALIMRRVSYQQQMVDEDDEIIGQNLRYQQPYDALYQMHHYQYHHHQQQQQQQQQQQHHHQQQQRKQQMRMSGMDLLIQREQEKAEAKRQKPKIVPGKVKIEGLLGKLPEPGAHNISFQQLQLQQQHQVKTKKSNKQPLQYQLQQQQQQQQQFMFDYGRPVSPMMYTVPSSTIYQLPTIPISNGNLFMTYPTATTSTSTTTSTNSRHANTFNQKNSSNPSLPFV</sequence>
<feature type="compositionally biased region" description="Acidic residues" evidence="1">
    <location>
        <begin position="45"/>
        <end position="65"/>
    </location>
</feature>
<evidence type="ECO:0000256" key="1">
    <source>
        <dbReference type="SAM" id="MobiDB-lite"/>
    </source>
</evidence>
<name>A0A1X0QSF4_RHIZD</name>
<feature type="compositionally biased region" description="Basic residues" evidence="1">
    <location>
        <begin position="97"/>
        <end position="109"/>
    </location>
</feature>
<feature type="region of interest" description="Disordered" evidence="1">
    <location>
        <begin position="166"/>
        <end position="194"/>
    </location>
</feature>
<protein>
    <submittedName>
        <fullName evidence="2">Uncharacterized protein</fullName>
    </submittedName>
</protein>